<protein>
    <submittedName>
        <fullName evidence="4">Helix-turn-helix DNA-binding domain-containing protein</fullName>
    </submittedName>
</protein>
<sequence length="523" mass="60809">MADFVNDQASESDRDEDDTGSDASEPAAKRQKKQKKHKRNKKISSDEEDEEDEAAEDALRSEEMKGFVVDEDEDDDEGEDNRDDDQSDRANSDEDDLLDDDLDLLDENIGRKKGGRVEMDSDDEDDRERIKNDIFDQEDEDGAEEERRRQAPREYEDDEEASRSESEQSEGQFIVNDDGMDRKRTKGKKGRMNNEFLNDAKDVFGVEDIDEFYDDEEGIEDEAEEGEEGLSSAKPRTTKVSLWNSIEPSELDKGFVSAADKRIIFEDRPERFQMRKIPVTEVDDHELDLETAWVHEYAFKADTISKQQGIGLSILSGPDQVATYKGEMEAPDKIKEAIRFIRNQHFEVPFIAFYRKEYVESSLHMSDLWKVYQYDEKWCRLQQRKQRVLELLKRVQQYIVNCEGTENIRKVTEKDFNDVTGVQTTEELADVYAHFQLYYGSEMSRVHEWEQNVAKEKLDSTFVPKFKLCGRTDKYLLCIQCGLGPMAQKFGLTPEEFSENFTEYVKHEVRQDPLEPNEVAKEL</sequence>
<feature type="region of interest" description="Disordered" evidence="1">
    <location>
        <begin position="1"/>
        <end position="194"/>
    </location>
</feature>
<dbReference type="GO" id="GO:0042393">
    <property type="term" value="F:histone binding"/>
    <property type="evidence" value="ECO:0007669"/>
    <property type="project" value="TreeGrafter"/>
</dbReference>
<dbReference type="SUPFAM" id="SSF158832">
    <property type="entry name" value="Tex N-terminal region-like"/>
    <property type="match status" value="1"/>
</dbReference>
<dbReference type="InterPro" id="IPR023319">
    <property type="entry name" value="Tex-like_HTH_dom_sf"/>
</dbReference>
<name>A0A915EDD2_9BILA</name>
<dbReference type="PANTHER" id="PTHR10145">
    <property type="entry name" value="TRANSCRIPTION ELONGATION FACTOR SPT6"/>
    <property type="match status" value="1"/>
</dbReference>
<evidence type="ECO:0000313" key="4">
    <source>
        <dbReference type="WBParaSite" id="jg5479"/>
    </source>
</evidence>
<dbReference type="FunFam" id="1.10.10.650:FF:000002">
    <property type="entry name" value="Transcription elongation factor spt6"/>
    <property type="match status" value="1"/>
</dbReference>
<feature type="domain" description="Helix-turn-helix DNA-binding" evidence="2">
    <location>
        <begin position="281"/>
        <end position="396"/>
    </location>
</feature>
<dbReference type="PANTHER" id="PTHR10145:SF6">
    <property type="entry name" value="TRANSCRIPTION ELONGATION FACTOR SPT6"/>
    <property type="match status" value="1"/>
</dbReference>
<dbReference type="InterPro" id="IPR017072">
    <property type="entry name" value="TF_Spt6"/>
</dbReference>
<dbReference type="Gene3D" id="1.10.10.650">
    <property type="entry name" value="RuvA domain 2-like"/>
    <property type="match status" value="1"/>
</dbReference>
<dbReference type="GO" id="GO:0008023">
    <property type="term" value="C:transcription elongation factor complex"/>
    <property type="evidence" value="ECO:0007669"/>
    <property type="project" value="TreeGrafter"/>
</dbReference>
<feature type="compositionally biased region" description="Basic and acidic residues" evidence="1">
    <location>
        <begin position="145"/>
        <end position="154"/>
    </location>
</feature>
<dbReference type="GO" id="GO:0140673">
    <property type="term" value="P:transcription elongation-coupled chromatin remodeling"/>
    <property type="evidence" value="ECO:0007669"/>
    <property type="project" value="InterPro"/>
</dbReference>
<feature type="compositionally biased region" description="Acidic residues" evidence="1">
    <location>
        <begin position="93"/>
        <end position="106"/>
    </location>
</feature>
<dbReference type="WBParaSite" id="jg5479">
    <property type="protein sequence ID" value="jg5479"/>
    <property type="gene ID" value="jg5479"/>
</dbReference>
<dbReference type="Proteomes" id="UP000887574">
    <property type="component" value="Unplaced"/>
</dbReference>
<feature type="compositionally biased region" description="Basic residues" evidence="1">
    <location>
        <begin position="29"/>
        <end position="42"/>
    </location>
</feature>
<evidence type="ECO:0000256" key="1">
    <source>
        <dbReference type="SAM" id="MobiDB-lite"/>
    </source>
</evidence>
<feature type="compositionally biased region" description="Acidic residues" evidence="1">
    <location>
        <begin position="135"/>
        <end position="144"/>
    </location>
</feature>
<dbReference type="GO" id="GO:0034728">
    <property type="term" value="P:nucleosome organization"/>
    <property type="evidence" value="ECO:0007669"/>
    <property type="project" value="TreeGrafter"/>
</dbReference>
<evidence type="ECO:0000313" key="3">
    <source>
        <dbReference type="Proteomes" id="UP000887574"/>
    </source>
</evidence>
<dbReference type="Pfam" id="PF14641">
    <property type="entry name" value="HTH_44"/>
    <property type="match status" value="1"/>
</dbReference>
<dbReference type="InterPro" id="IPR028088">
    <property type="entry name" value="Spt6_HTH_DNA-bd_dom"/>
</dbReference>
<accession>A0A915EDD2</accession>
<dbReference type="GO" id="GO:0003677">
    <property type="term" value="F:DNA binding"/>
    <property type="evidence" value="ECO:0007669"/>
    <property type="project" value="InterPro"/>
</dbReference>
<feature type="compositionally biased region" description="Acidic residues" evidence="1">
    <location>
        <begin position="46"/>
        <end position="56"/>
    </location>
</feature>
<evidence type="ECO:0000259" key="2">
    <source>
        <dbReference type="Pfam" id="PF14641"/>
    </source>
</evidence>
<organism evidence="3 4">
    <name type="scientific">Ditylenchus dipsaci</name>
    <dbReference type="NCBI Taxonomy" id="166011"/>
    <lineage>
        <taxon>Eukaryota</taxon>
        <taxon>Metazoa</taxon>
        <taxon>Ecdysozoa</taxon>
        <taxon>Nematoda</taxon>
        <taxon>Chromadorea</taxon>
        <taxon>Rhabditida</taxon>
        <taxon>Tylenchina</taxon>
        <taxon>Tylenchomorpha</taxon>
        <taxon>Sphaerularioidea</taxon>
        <taxon>Anguinidae</taxon>
        <taxon>Anguininae</taxon>
        <taxon>Ditylenchus</taxon>
    </lineage>
</organism>
<dbReference type="GO" id="GO:0031491">
    <property type="term" value="F:nucleosome binding"/>
    <property type="evidence" value="ECO:0007669"/>
    <property type="project" value="TreeGrafter"/>
</dbReference>
<keyword evidence="3" id="KW-1185">Reference proteome</keyword>
<dbReference type="AlphaFoldDB" id="A0A915EDD2"/>
<feature type="compositionally biased region" description="Acidic residues" evidence="1">
    <location>
        <begin position="69"/>
        <end position="86"/>
    </location>
</feature>
<reference evidence="4" key="1">
    <citation type="submission" date="2022-11" db="UniProtKB">
        <authorList>
            <consortium name="WormBaseParasite"/>
        </authorList>
    </citation>
    <scope>IDENTIFICATION</scope>
</reference>
<proteinExistence type="predicted"/>